<sequence>MEGKGTWVWKSVTNEPLRFQQSTMTPEAKMWMQTDTTIDPEEPTCQPKGILNDVINAWFDNQHTDRVEQRNEEVVAHRHLYRCNTTSSTLRHLPAYASWPMPVGPSILRGDMAKVVSNEHDDGTDEFDDDIFTDL</sequence>
<evidence type="ECO:0000313" key="1">
    <source>
        <dbReference type="EMBL" id="KAH1114760.1"/>
    </source>
</evidence>
<dbReference type="AlphaFoldDB" id="A0A9D3WAG7"/>
<dbReference type="OrthoDB" id="10512357at2759"/>
<accession>A0A9D3WAG7</accession>
<name>A0A9D3WAG7_9ROSI</name>
<reference evidence="1 2" key="1">
    <citation type="journal article" date="2021" name="Plant Biotechnol. J.">
        <title>Multi-omics assisted identification of the key and species-specific regulatory components of drought-tolerant mechanisms in Gossypium stocksii.</title>
        <authorList>
            <person name="Yu D."/>
            <person name="Ke L."/>
            <person name="Zhang D."/>
            <person name="Wu Y."/>
            <person name="Sun Y."/>
            <person name="Mei J."/>
            <person name="Sun J."/>
            <person name="Sun Y."/>
        </authorList>
    </citation>
    <scope>NUCLEOTIDE SEQUENCE [LARGE SCALE GENOMIC DNA]</scope>
    <source>
        <strain evidence="2">cv. E1</strain>
        <tissue evidence="1">Leaf</tissue>
    </source>
</reference>
<keyword evidence="2" id="KW-1185">Reference proteome</keyword>
<comment type="caution">
    <text evidence="1">The sequence shown here is derived from an EMBL/GenBank/DDBJ whole genome shotgun (WGS) entry which is preliminary data.</text>
</comment>
<evidence type="ECO:0000313" key="2">
    <source>
        <dbReference type="Proteomes" id="UP000828251"/>
    </source>
</evidence>
<organism evidence="1 2">
    <name type="scientific">Gossypium stocksii</name>
    <dbReference type="NCBI Taxonomy" id="47602"/>
    <lineage>
        <taxon>Eukaryota</taxon>
        <taxon>Viridiplantae</taxon>
        <taxon>Streptophyta</taxon>
        <taxon>Embryophyta</taxon>
        <taxon>Tracheophyta</taxon>
        <taxon>Spermatophyta</taxon>
        <taxon>Magnoliopsida</taxon>
        <taxon>eudicotyledons</taxon>
        <taxon>Gunneridae</taxon>
        <taxon>Pentapetalae</taxon>
        <taxon>rosids</taxon>
        <taxon>malvids</taxon>
        <taxon>Malvales</taxon>
        <taxon>Malvaceae</taxon>
        <taxon>Malvoideae</taxon>
        <taxon>Gossypium</taxon>
    </lineage>
</organism>
<dbReference type="Proteomes" id="UP000828251">
    <property type="component" value="Unassembled WGS sequence"/>
</dbReference>
<protein>
    <submittedName>
        <fullName evidence="1">Uncharacterized protein</fullName>
    </submittedName>
</protein>
<proteinExistence type="predicted"/>
<dbReference type="EMBL" id="JAIQCV010000003">
    <property type="protein sequence ID" value="KAH1114760.1"/>
    <property type="molecule type" value="Genomic_DNA"/>
</dbReference>
<gene>
    <name evidence="1" type="ORF">J1N35_008138</name>
</gene>